<dbReference type="SMART" id="SM00485">
    <property type="entry name" value="XPGN"/>
    <property type="match status" value="1"/>
</dbReference>
<evidence type="ECO:0000313" key="20">
    <source>
        <dbReference type="EMBL" id="KAK9813956.1"/>
    </source>
</evidence>
<dbReference type="InterPro" id="IPR044752">
    <property type="entry name" value="PIN-like_EXO1"/>
</dbReference>
<dbReference type="SUPFAM" id="SSF47807">
    <property type="entry name" value="5' to 3' exonuclease, C-terminal subdomain"/>
    <property type="match status" value="1"/>
</dbReference>
<keyword evidence="9" id="KW-0378">Hydrolase</keyword>
<dbReference type="InterPro" id="IPR037315">
    <property type="entry name" value="EXO1_H3TH"/>
</dbReference>
<comment type="subcellular location">
    <subcellularLocation>
        <location evidence="2">Nucleus</location>
    </subcellularLocation>
</comment>
<keyword evidence="13" id="KW-0238">DNA-binding</keyword>
<reference evidence="20 21" key="1">
    <citation type="journal article" date="2024" name="Nat. Commun.">
        <title>Phylogenomics reveals the evolutionary origins of lichenization in chlorophyte algae.</title>
        <authorList>
            <person name="Puginier C."/>
            <person name="Libourel C."/>
            <person name="Otte J."/>
            <person name="Skaloud P."/>
            <person name="Haon M."/>
            <person name="Grisel S."/>
            <person name="Petersen M."/>
            <person name="Berrin J.G."/>
            <person name="Delaux P.M."/>
            <person name="Dal Grande F."/>
            <person name="Keller J."/>
        </authorList>
    </citation>
    <scope>NUCLEOTIDE SEQUENCE [LARGE SCALE GENOMIC DNA]</scope>
    <source>
        <strain evidence="20 21">SAG 2036</strain>
    </source>
</reference>
<dbReference type="GO" id="GO:0006281">
    <property type="term" value="P:DNA repair"/>
    <property type="evidence" value="ECO:0007669"/>
    <property type="project" value="UniProtKB-KW"/>
</dbReference>
<dbReference type="Gene3D" id="3.40.50.1010">
    <property type="entry name" value="5'-nuclease"/>
    <property type="match status" value="1"/>
</dbReference>
<dbReference type="GO" id="GO:0035312">
    <property type="term" value="F:5'-3' DNA exonuclease activity"/>
    <property type="evidence" value="ECO:0007669"/>
    <property type="project" value="InterPro"/>
</dbReference>
<dbReference type="PANTHER" id="PTHR11081:SF65">
    <property type="entry name" value="DNA DAMAGE-INDUCIBLE PROTEIN DIN7-RELATED"/>
    <property type="match status" value="1"/>
</dbReference>
<dbReference type="SMART" id="SM00484">
    <property type="entry name" value="XPGI"/>
    <property type="match status" value="1"/>
</dbReference>
<evidence type="ECO:0000256" key="15">
    <source>
        <dbReference type="ARBA" id="ARBA00023242"/>
    </source>
</evidence>
<keyword evidence="11" id="KW-0460">Magnesium</keyword>
<accession>A0AAW1PK90</accession>
<comment type="caution">
    <text evidence="20">The sequence shown here is derived from an EMBL/GenBank/DDBJ whole genome shotgun (WGS) entry which is preliminary data.</text>
</comment>
<dbReference type="PRINTS" id="PR00853">
    <property type="entry name" value="XPGRADSUPER"/>
</dbReference>
<dbReference type="InterPro" id="IPR036279">
    <property type="entry name" value="5-3_exonuclease_C_sf"/>
</dbReference>
<sequence length="520" mass="55472">MGIQGLLPVLKSITDKVHIGKYAGKRVAVDAYCWLHKGAYCCSKELCENRSPDKCITFCMQRMELLRRHGVVPVLVFDGGRLPSKGDEEDSRARHRKENLDRARAHELAGNTAAAYESYQKAVDISPEVAAHFVQALKAAGVELIVAPYEADAQMARLALSGSVDAVLTEDSDLLPYGCPVVLFKMDKAGNCEEICLKNMALNRDLSLVGFTPQMFLEMCILAGCDFLKAIPGIGIRKAHAQMQKLKSFDRVCKSLRFSGHSVPKGYEQAFQHALWVFHHQTVYCPKAQACEPLRPLPPGGLLATAQVPMQAALGQAEVPANAAAFLGAVLPPEMARNIAEGNLNPHTLEPFSKTPQNVLQPLALNGSAAAGSLVGAKVQGTASRRGGLKKLLPVQANGIASYFGNTARCSSGSALRQFAAPRRTASGSMPEVDDSAAMPVDTRSRDHAGSASTSAAAQLPAPPRPALRADNSRPGHASAPSTSGYHAQADTATVQGPQLCRFQVTASSCSSSDSAHRHF</sequence>
<protein>
    <recommendedName>
        <fullName evidence="4">Exonuclease 1</fullName>
    </recommendedName>
</protein>
<dbReference type="InterPro" id="IPR029060">
    <property type="entry name" value="PIN-like_dom_sf"/>
</dbReference>
<feature type="region of interest" description="Disordered" evidence="17">
    <location>
        <begin position="421"/>
        <end position="488"/>
    </location>
</feature>
<dbReference type="AlphaFoldDB" id="A0AAW1PK90"/>
<evidence type="ECO:0000256" key="16">
    <source>
        <dbReference type="ARBA" id="ARBA00060210"/>
    </source>
</evidence>
<feature type="domain" description="XPG-I" evidence="18">
    <location>
        <begin position="138"/>
        <end position="208"/>
    </location>
</feature>
<dbReference type="GO" id="GO:0046872">
    <property type="term" value="F:metal ion binding"/>
    <property type="evidence" value="ECO:0007669"/>
    <property type="project" value="UniProtKB-KW"/>
</dbReference>
<evidence type="ECO:0000256" key="8">
    <source>
        <dbReference type="ARBA" id="ARBA00022769"/>
    </source>
</evidence>
<dbReference type="CDD" id="cd09908">
    <property type="entry name" value="H3TH_EXO1"/>
    <property type="match status" value="1"/>
</dbReference>
<evidence type="ECO:0000256" key="13">
    <source>
        <dbReference type="ARBA" id="ARBA00023125"/>
    </source>
</evidence>
<keyword evidence="21" id="KW-1185">Reference proteome</keyword>
<keyword evidence="5" id="KW-0540">Nuclease</keyword>
<evidence type="ECO:0000256" key="7">
    <source>
        <dbReference type="ARBA" id="ARBA00022763"/>
    </source>
</evidence>
<evidence type="ECO:0000256" key="10">
    <source>
        <dbReference type="ARBA" id="ARBA00022839"/>
    </source>
</evidence>
<comment type="cofactor">
    <cofactor evidence="1">
        <name>Mg(2+)</name>
        <dbReference type="ChEBI" id="CHEBI:18420"/>
    </cofactor>
</comment>
<keyword evidence="12" id="KW-0267">Excision nuclease</keyword>
<evidence type="ECO:0000256" key="11">
    <source>
        <dbReference type="ARBA" id="ARBA00022842"/>
    </source>
</evidence>
<keyword evidence="8" id="KW-0228">DNA excision</keyword>
<comment type="function">
    <text evidence="16">Putative 5'-&gt;3' double-stranded DNA exonuclease which may also contain a cryptic 3'-&gt;5' double-stranded DNA exonuclease activity. May be involved in DNA mismatch repair (MMR).</text>
</comment>
<dbReference type="InterPro" id="IPR006085">
    <property type="entry name" value="XPG_DNA_repair_N"/>
</dbReference>
<dbReference type="GO" id="GO:0017108">
    <property type="term" value="F:5'-flap endonuclease activity"/>
    <property type="evidence" value="ECO:0007669"/>
    <property type="project" value="TreeGrafter"/>
</dbReference>
<feature type="domain" description="XPG N-terminal" evidence="19">
    <location>
        <begin position="1"/>
        <end position="99"/>
    </location>
</feature>
<evidence type="ECO:0000256" key="14">
    <source>
        <dbReference type="ARBA" id="ARBA00023204"/>
    </source>
</evidence>
<comment type="similarity">
    <text evidence="3">Belongs to the XPG/RAD2 endonuclease family. EXO1 subfamily.</text>
</comment>
<keyword evidence="6" id="KW-0479">Metal-binding</keyword>
<dbReference type="Pfam" id="PF00752">
    <property type="entry name" value="XPG_N"/>
    <property type="match status" value="1"/>
</dbReference>
<keyword evidence="10" id="KW-0269">Exonuclease</keyword>
<dbReference type="Proteomes" id="UP001465755">
    <property type="component" value="Unassembled WGS sequence"/>
</dbReference>
<evidence type="ECO:0000256" key="4">
    <source>
        <dbReference type="ARBA" id="ARBA00020324"/>
    </source>
</evidence>
<name>A0AAW1PK90_9CHLO</name>
<proteinExistence type="inferred from homology"/>
<dbReference type="PANTHER" id="PTHR11081">
    <property type="entry name" value="FLAP ENDONUCLEASE FAMILY MEMBER"/>
    <property type="match status" value="1"/>
</dbReference>
<dbReference type="EMBL" id="JALJOQ010000002">
    <property type="protein sequence ID" value="KAK9813956.1"/>
    <property type="molecule type" value="Genomic_DNA"/>
</dbReference>
<evidence type="ECO:0000256" key="3">
    <source>
        <dbReference type="ARBA" id="ARBA00010563"/>
    </source>
</evidence>
<dbReference type="InterPro" id="IPR006084">
    <property type="entry name" value="XPG/Rad2"/>
</dbReference>
<evidence type="ECO:0000259" key="18">
    <source>
        <dbReference type="SMART" id="SM00484"/>
    </source>
</evidence>
<dbReference type="InterPro" id="IPR006086">
    <property type="entry name" value="XPG-I_dom"/>
</dbReference>
<evidence type="ECO:0000259" key="19">
    <source>
        <dbReference type="SMART" id="SM00485"/>
    </source>
</evidence>
<evidence type="ECO:0000256" key="1">
    <source>
        <dbReference type="ARBA" id="ARBA00001946"/>
    </source>
</evidence>
<gene>
    <name evidence="20" type="ORF">WJX73_006770</name>
</gene>
<dbReference type="SUPFAM" id="SSF88723">
    <property type="entry name" value="PIN domain-like"/>
    <property type="match status" value="1"/>
</dbReference>
<organism evidence="20 21">
    <name type="scientific">Symbiochloris irregularis</name>
    <dbReference type="NCBI Taxonomy" id="706552"/>
    <lineage>
        <taxon>Eukaryota</taxon>
        <taxon>Viridiplantae</taxon>
        <taxon>Chlorophyta</taxon>
        <taxon>core chlorophytes</taxon>
        <taxon>Trebouxiophyceae</taxon>
        <taxon>Trebouxiales</taxon>
        <taxon>Trebouxiaceae</taxon>
        <taxon>Symbiochloris</taxon>
    </lineage>
</organism>
<dbReference type="Gene3D" id="1.10.150.20">
    <property type="entry name" value="5' to 3' exonuclease, C-terminal subdomain"/>
    <property type="match status" value="1"/>
</dbReference>
<evidence type="ECO:0000313" key="21">
    <source>
        <dbReference type="Proteomes" id="UP001465755"/>
    </source>
</evidence>
<evidence type="ECO:0000256" key="6">
    <source>
        <dbReference type="ARBA" id="ARBA00022723"/>
    </source>
</evidence>
<dbReference type="GO" id="GO:0005634">
    <property type="term" value="C:nucleus"/>
    <property type="evidence" value="ECO:0007669"/>
    <property type="project" value="UniProtKB-SubCell"/>
</dbReference>
<keyword evidence="15" id="KW-0539">Nucleus</keyword>
<keyword evidence="7" id="KW-0227">DNA damage</keyword>
<dbReference type="CDD" id="cd09857">
    <property type="entry name" value="PIN_EXO1"/>
    <property type="match status" value="1"/>
</dbReference>
<dbReference type="FunFam" id="1.10.150.20:FF:000011">
    <property type="entry name" value="exonuclease 1"/>
    <property type="match status" value="1"/>
</dbReference>
<dbReference type="GO" id="GO:0003677">
    <property type="term" value="F:DNA binding"/>
    <property type="evidence" value="ECO:0007669"/>
    <property type="project" value="UniProtKB-KW"/>
</dbReference>
<dbReference type="FunFam" id="3.40.50.1010:FF:000002">
    <property type="entry name" value="Exonuclease 1, putative"/>
    <property type="match status" value="1"/>
</dbReference>
<evidence type="ECO:0000256" key="2">
    <source>
        <dbReference type="ARBA" id="ARBA00004123"/>
    </source>
</evidence>
<evidence type="ECO:0000256" key="9">
    <source>
        <dbReference type="ARBA" id="ARBA00022801"/>
    </source>
</evidence>
<evidence type="ECO:0000256" key="12">
    <source>
        <dbReference type="ARBA" id="ARBA00022881"/>
    </source>
</evidence>
<dbReference type="Pfam" id="PF00867">
    <property type="entry name" value="XPG_I"/>
    <property type="match status" value="1"/>
</dbReference>
<keyword evidence="14" id="KW-0234">DNA repair</keyword>
<evidence type="ECO:0000256" key="5">
    <source>
        <dbReference type="ARBA" id="ARBA00022722"/>
    </source>
</evidence>
<evidence type="ECO:0000256" key="17">
    <source>
        <dbReference type="SAM" id="MobiDB-lite"/>
    </source>
</evidence>